<dbReference type="RefSeq" id="YP_009476616.1">
    <property type="nucleotide sequence ID" value="NC_037451.1"/>
</dbReference>
<dbReference type="GO" id="GO:0002181">
    <property type="term" value="P:cytoplasmic translation"/>
    <property type="evidence" value="ECO:0007669"/>
    <property type="project" value="TreeGrafter"/>
</dbReference>
<dbReference type="GO" id="GO:1990904">
    <property type="term" value="C:ribonucleoprotein complex"/>
    <property type="evidence" value="ECO:0007669"/>
    <property type="project" value="UniProtKB-KW"/>
</dbReference>
<organism evidence="4">
    <name type="scientific">Chroomonas placoidea</name>
    <dbReference type="NCBI Taxonomy" id="173977"/>
    <lineage>
        <taxon>Eukaryota</taxon>
        <taxon>Cryptophyceae</taxon>
        <taxon>Pyrenomonadales</taxon>
        <taxon>Chroomonadaceae</taxon>
        <taxon>Chroomonas</taxon>
    </lineage>
</organism>
<dbReference type="EMBL" id="MG680941">
    <property type="protein sequence ID" value="AVM81109.1"/>
    <property type="molecule type" value="Genomic_DNA"/>
</dbReference>
<dbReference type="InterPro" id="IPR000702">
    <property type="entry name" value="Ribosomal_uL6-like"/>
</dbReference>
<dbReference type="GO" id="GO:0003735">
    <property type="term" value="F:structural constituent of ribosome"/>
    <property type="evidence" value="ECO:0007669"/>
    <property type="project" value="InterPro"/>
</dbReference>
<evidence type="ECO:0000256" key="1">
    <source>
        <dbReference type="ARBA" id="ARBA00009356"/>
    </source>
</evidence>
<evidence type="ECO:0000313" key="4">
    <source>
        <dbReference type="EMBL" id="AVM81109.1"/>
    </source>
</evidence>
<dbReference type="PANTHER" id="PTHR11655">
    <property type="entry name" value="60S/50S RIBOSOMAL PROTEIN L6/L9"/>
    <property type="match status" value="1"/>
</dbReference>
<reference evidence="4" key="1">
    <citation type="journal article" date="2018" name="BMC Genomics">
        <title>Comparative mitochondrial genomics of cryptophyte algae: gene shuffling and dynamic mobile genetic elements.</title>
        <authorList>
            <person name="Kim J.I."/>
            <person name="Yoon H.S."/>
            <person name="Yi G."/>
            <person name="Shin W."/>
            <person name="Archibald J.M."/>
        </authorList>
    </citation>
    <scope>NUCLEOTIDE SEQUENCE</scope>
    <source>
        <strain evidence="4">CCAP978/8</strain>
    </source>
</reference>
<accession>A0A2P1G839</accession>
<evidence type="ECO:0000256" key="3">
    <source>
        <dbReference type="ARBA" id="ARBA00023274"/>
    </source>
</evidence>
<dbReference type="PANTHER" id="PTHR11655:SF14">
    <property type="entry name" value="LARGE RIBOSOMAL SUBUNIT PROTEIN UL6M"/>
    <property type="match status" value="1"/>
</dbReference>
<name>A0A2P1G839_9CRYP</name>
<sequence length="206" mass="24043">MKKQVYKNTINSKMLKKQPTIINTLQLKLRKETQVFFIKHFIFLKGPRGIILYSFFKEYAKYDLTLEKNLLTISRNLMNNKVGLVAFDKLKLSNLITNLIEGVHFFFSKKLLLVGIGLRAWIKTLKNNQKVLLIKVGFSEDLCIKIPKSFLVFSLRSNLLLIRGLNKEKINQFAGFVRLHKKPKPYKGIGIQYHEENFILKLGKKN</sequence>
<dbReference type="GO" id="GO:0019843">
    <property type="term" value="F:rRNA binding"/>
    <property type="evidence" value="ECO:0007669"/>
    <property type="project" value="InterPro"/>
</dbReference>
<dbReference type="PIRSF" id="PIRSF002162">
    <property type="entry name" value="Ribosomal_L6"/>
    <property type="match status" value="1"/>
</dbReference>
<dbReference type="PRINTS" id="PR00059">
    <property type="entry name" value="RIBOSOMALL6"/>
</dbReference>
<dbReference type="Gene3D" id="3.90.930.12">
    <property type="entry name" value="Ribosomal protein L6, alpha-beta domain"/>
    <property type="match status" value="1"/>
</dbReference>
<evidence type="ECO:0000256" key="2">
    <source>
        <dbReference type="ARBA" id="ARBA00022980"/>
    </source>
</evidence>
<dbReference type="GeneID" id="36496228"/>
<comment type="similarity">
    <text evidence="1">Belongs to the universal ribosomal protein uL6 family.</text>
</comment>
<geneLocation type="mitochondrion" evidence="4"/>
<keyword evidence="2 4" id="KW-0689">Ribosomal protein</keyword>
<gene>
    <name evidence="4" type="primary">rpl6</name>
    <name evidence="4" type="ORF">CplaMt_p030</name>
</gene>
<dbReference type="InterPro" id="IPR036789">
    <property type="entry name" value="Ribosomal_uL6-like_a/b-dom_sf"/>
</dbReference>
<proteinExistence type="inferred from homology"/>
<dbReference type="GO" id="GO:0005840">
    <property type="term" value="C:ribosome"/>
    <property type="evidence" value="ECO:0007669"/>
    <property type="project" value="UniProtKB-KW"/>
</dbReference>
<protein>
    <submittedName>
        <fullName evidence="4">Ribosomal protein L6</fullName>
    </submittedName>
</protein>
<dbReference type="InterPro" id="IPR019906">
    <property type="entry name" value="Ribosomal_uL6_bac-type"/>
</dbReference>
<dbReference type="AlphaFoldDB" id="A0A2P1G839"/>
<keyword evidence="4" id="KW-0496">Mitochondrion</keyword>
<keyword evidence="3" id="KW-0687">Ribonucleoprotein</keyword>
<dbReference type="SUPFAM" id="SSF56053">
    <property type="entry name" value="Ribosomal protein L6"/>
    <property type="match status" value="1"/>
</dbReference>